<keyword evidence="4 14" id="KW-0288">FMN</keyword>
<evidence type="ECO:0000256" key="11">
    <source>
        <dbReference type="ARBA" id="ARBA00023268"/>
    </source>
</evidence>
<dbReference type="EMBL" id="CP041186">
    <property type="protein sequence ID" value="QDG52734.1"/>
    <property type="molecule type" value="Genomic_DNA"/>
</dbReference>
<evidence type="ECO:0000313" key="16">
    <source>
        <dbReference type="EMBL" id="QDG52734.1"/>
    </source>
</evidence>
<keyword evidence="3 14" id="KW-0285">Flavoprotein</keyword>
<keyword evidence="9 14" id="KW-0274">FAD</keyword>
<dbReference type="InterPro" id="IPR015865">
    <property type="entry name" value="Riboflavin_kinase_bac/euk"/>
</dbReference>
<evidence type="ECO:0000256" key="10">
    <source>
        <dbReference type="ARBA" id="ARBA00022840"/>
    </source>
</evidence>
<protein>
    <recommendedName>
        <fullName evidence="14">Riboflavin biosynthesis protein</fullName>
    </recommendedName>
    <domain>
        <recommendedName>
            <fullName evidence="14">Riboflavin kinase</fullName>
            <ecNumber evidence="14">2.7.1.26</ecNumber>
        </recommendedName>
        <alternativeName>
            <fullName evidence="14">Flavokinase</fullName>
        </alternativeName>
    </domain>
    <domain>
        <recommendedName>
            <fullName evidence="14">FMN adenylyltransferase</fullName>
            <ecNumber evidence="14">2.7.7.2</ecNumber>
        </recommendedName>
        <alternativeName>
            <fullName evidence="14">FAD pyrophosphorylase</fullName>
        </alternativeName>
        <alternativeName>
            <fullName evidence="14">FAD synthase</fullName>
        </alternativeName>
    </domain>
</protein>
<sequence>MYQHTVYRSLEEASAGLNHPVVTIGNFDGVHIGHQAIFQRVRQLADERSVPAVALTFAPHPVRYFRKDAPPFRLTTNSQKAALIGQYGLDATVALAFDDELAGLTPADFVEQVLVDGLDATYVVVGEDFAFGKGRAGTTADLERLCEERGIETEIAKHVTLDGEPVSSTRVRRELAAAHMEEIVRLLGRPYRILGEVVRGEQRGRKLGFPTANISPANPLLPPHGVYATTLHVADLPALHSITNVGVRPTFGASEVTVECFVLSHGTDEVDLDLYGESVELDFWKFVREEKKFDSPKDLVAQIQRDVAEVRRFFKL</sequence>
<name>A0A4Y6PWN1_PERCE</name>
<evidence type="ECO:0000256" key="8">
    <source>
        <dbReference type="ARBA" id="ARBA00022777"/>
    </source>
</evidence>
<keyword evidence="5 14" id="KW-0808">Transferase</keyword>
<dbReference type="PIRSF" id="PIRSF004491">
    <property type="entry name" value="FAD_Synth"/>
    <property type="match status" value="1"/>
</dbReference>
<evidence type="ECO:0000256" key="2">
    <source>
        <dbReference type="ARBA" id="ARBA00005201"/>
    </source>
</evidence>
<gene>
    <name evidence="16" type="ORF">FIV42_18905</name>
</gene>
<dbReference type="InterPro" id="IPR014729">
    <property type="entry name" value="Rossmann-like_a/b/a_fold"/>
</dbReference>
<dbReference type="OrthoDB" id="9803667at2"/>
<keyword evidence="6 14" id="KW-0548">Nucleotidyltransferase</keyword>
<dbReference type="Proteomes" id="UP000315995">
    <property type="component" value="Chromosome"/>
</dbReference>
<evidence type="ECO:0000256" key="13">
    <source>
        <dbReference type="ARBA" id="ARBA00049494"/>
    </source>
</evidence>
<dbReference type="UniPathway" id="UPA00276">
    <property type="reaction ID" value="UER00406"/>
</dbReference>
<comment type="catalytic activity">
    <reaction evidence="13 14">
        <text>FMN + ATP + H(+) = FAD + diphosphate</text>
        <dbReference type="Rhea" id="RHEA:17237"/>
        <dbReference type="ChEBI" id="CHEBI:15378"/>
        <dbReference type="ChEBI" id="CHEBI:30616"/>
        <dbReference type="ChEBI" id="CHEBI:33019"/>
        <dbReference type="ChEBI" id="CHEBI:57692"/>
        <dbReference type="ChEBI" id="CHEBI:58210"/>
        <dbReference type="EC" id="2.7.7.2"/>
    </reaction>
</comment>
<dbReference type="GO" id="GO:0005524">
    <property type="term" value="F:ATP binding"/>
    <property type="evidence" value="ECO:0007669"/>
    <property type="project" value="UniProtKB-UniRule"/>
</dbReference>
<dbReference type="CDD" id="cd02064">
    <property type="entry name" value="FAD_synthetase_N"/>
    <property type="match status" value="1"/>
</dbReference>
<dbReference type="InterPro" id="IPR002606">
    <property type="entry name" value="Riboflavin_kinase_bac"/>
</dbReference>
<dbReference type="GO" id="GO:0008531">
    <property type="term" value="F:riboflavin kinase activity"/>
    <property type="evidence" value="ECO:0007669"/>
    <property type="project" value="UniProtKB-UniRule"/>
</dbReference>
<dbReference type="InterPro" id="IPR023468">
    <property type="entry name" value="Riboflavin_kinase"/>
</dbReference>
<dbReference type="GO" id="GO:0009231">
    <property type="term" value="P:riboflavin biosynthetic process"/>
    <property type="evidence" value="ECO:0007669"/>
    <property type="project" value="InterPro"/>
</dbReference>
<organism evidence="16 17">
    <name type="scientific">Persicimonas caeni</name>
    <dbReference type="NCBI Taxonomy" id="2292766"/>
    <lineage>
        <taxon>Bacteria</taxon>
        <taxon>Deltaproteobacteria</taxon>
        <taxon>Bradymonadales</taxon>
        <taxon>Bradymonadaceae</taxon>
        <taxon>Persicimonas</taxon>
    </lineage>
</organism>
<comment type="pathway">
    <text evidence="1 14">Cofactor biosynthesis; FAD biosynthesis; FAD from FMN: step 1/1.</text>
</comment>
<evidence type="ECO:0000313" key="17">
    <source>
        <dbReference type="Proteomes" id="UP000315995"/>
    </source>
</evidence>
<evidence type="ECO:0000256" key="3">
    <source>
        <dbReference type="ARBA" id="ARBA00022630"/>
    </source>
</evidence>
<dbReference type="FunFam" id="3.40.50.620:FF:000021">
    <property type="entry name" value="Riboflavin biosynthesis protein"/>
    <property type="match status" value="1"/>
</dbReference>
<dbReference type="SUPFAM" id="SSF52374">
    <property type="entry name" value="Nucleotidylyl transferase"/>
    <property type="match status" value="1"/>
</dbReference>
<dbReference type="RefSeq" id="WP_141199199.1">
    <property type="nucleotide sequence ID" value="NZ_CP041186.1"/>
</dbReference>
<reference evidence="16 17" key="1">
    <citation type="submission" date="2019-06" db="EMBL/GenBank/DDBJ databases">
        <title>Persicimonas caeni gen. nov., sp. nov., a predatory bacterium isolated from solar saltern.</title>
        <authorList>
            <person name="Wang S."/>
        </authorList>
    </citation>
    <scope>NUCLEOTIDE SEQUENCE [LARGE SCALE GENOMIC DNA]</scope>
    <source>
        <strain evidence="16 17">YN101</strain>
    </source>
</reference>
<dbReference type="SUPFAM" id="SSF82114">
    <property type="entry name" value="Riboflavin kinase-like"/>
    <property type="match status" value="1"/>
</dbReference>
<dbReference type="InterPro" id="IPR004821">
    <property type="entry name" value="Cyt_trans-like"/>
</dbReference>
<keyword evidence="17" id="KW-1185">Reference proteome</keyword>
<evidence type="ECO:0000256" key="7">
    <source>
        <dbReference type="ARBA" id="ARBA00022741"/>
    </source>
</evidence>
<evidence type="ECO:0000256" key="6">
    <source>
        <dbReference type="ARBA" id="ARBA00022695"/>
    </source>
</evidence>
<dbReference type="PANTHER" id="PTHR22749:SF6">
    <property type="entry name" value="RIBOFLAVIN KINASE"/>
    <property type="match status" value="1"/>
</dbReference>
<dbReference type="Gene3D" id="3.40.50.620">
    <property type="entry name" value="HUPs"/>
    <property type="match status" value="1"/>
</dbReference>
<dbReference type="AlphaFoldDB" id="A0A4Y6PWN1"/>
<dbReference type="InterPro" id="IPR023465">
    <property type="entry name" value="Riboflavin_kinase_dom_sf"/>
</dbReference>
<dbReference type="Pfam" id="PF01687">
    <property type="entry name" value="Flavokinase"/>
    <property type="match status" value="1"/>
</dbReference>
<dbReference type="PANTHER" id="PTHR22749">
    <property type="entry name" value="RIBOFLAVIN KINASE/FMN ADENYLYLTRANSFERASE"/>
    <property type="match status" value="1"/>
</dbReference>
<evidence type="ECO:0000256" key="14">
    <source>
        <dbReference type="PIRNR" id="PIRNR004491"/>
    </source>
</evidence>
<dbReference type="NCBIfam" id="NF004160">
    <property type="entry name" value="PRK05627.1-3"/>
    <property type="match status" value="1"/>
</dbReference>
<keyword evidence="7 14" id="KW-0547">Nucleotide-binding</keyword>
<dbReference type="UniPathway" id="UPA00277">
    <property type="reaction ID" value="UER00407"/>
</dbReference>
<dbReference type="GO" id="GO:0006747">
    <property type="term" value="P:FAD biosynthetic process"/>
    <property type="evidence" value="ECO:0007669"/>
    <property type="project" value="UniProtKB-UniRule"/>
</dbReference>
<dbReference type="Pfam" id="PF06574">
    <property type="entry name" value="FAD_syn"/>
    <property type="match status" value="1"/>
</dbReference>
<keyword evidence="8 14" id="KW-0418">Kinase</keyword>
<evidence type="ECO:0000256" key="9">
    <source>
        <dbReference type="ARBA" id="ARBA00022827"/>
    </source>
</evidence>
<evidence type="ECO:0000256" key="4">
    <source>
        <dbReference type="ARBA" id="ARBA00022643"/>
    </source>
</evidence>
<accession>A0A4Y6PWN1</accession>
<dbReference type="GO" id="GO:0009398">
    <property type="term" value="P:FMN biosynthetic process"/>
    <property type="evidence" value="ECO:0007669"/>
    <property type="project" value="UniProtKB-UniRule"/>
</dbReference>
<proteinExistence type="inferred from homology"/>
<dbReference type="NCBIfam" id="NF004162">
    <property type="entry name" value="PRK05627.1-5"/>
    <property type="match status" value="1"/>
</dbReference>
<evidence type="ECO:0000256" key="5">
    <source>
        <dbReference type="ARBA" id="ARBA00022679"/>
    </source>
</evidence>
<dbReference type="InterPro" id="IPR015864">
    <property type="entry name" value="FAD_synthase"/>
</dbReference>
<comment type="pathway">
    <text evidence="2 14">Cofactor biosynthesis; FMN biosynthesis; FMN from riboflavin (ATP route): step 1/1.</text>
</comment>
<dbReference type="NCBIfam" id="TIGR00125">
    <property type="entry name" value="cyt_tran_rel"/>
    <property type="match status" value="1"/>
</dbReference>
<evidence type="ECO:0000256" key="1">
    <source>
        <dbReference type="ARBA" id="ARBA00004726"/>
    </source>
</evidence>
<keyword evidence="10 14" id="KW-0067">ATP-binding</keyword>
<dbReference type="SMART" id="SM00904">
    <property type="entry name" value="Flavokinase"/>
    <property type="match status" value="1"/>
</dbReference>
<comment type="similarity">
    <text evidence="14">Belongs to the ribF family.</text>
</comment>
<evidence type="ECO:0000259" key="15">
    <source>
        <dbReference type="SMART" id="SM00904"/>
    </source>
</evidence>
<dbReference type="GO" id="GO:0003919">
    <property type="term" value="F:FMN adenylyltransferase activity"/>
    <property type="evidence" value="ECO:0007669"/>
    <property type="project" value="UniProtKB-UniRule"/>
</dbReference>
<evidence type="ECO:0000256" key="12">
    <source>
        <dbReference type="ARBA" id="ARBA00047880"/>
    </source>
</evidence>
<comment type="catalytic activity">
    <reaction evidence="12 14">
        <text>riboflavin + ATP = FMN + ADP + H(+)</text>
        <dbReference type="Rhea" id="RHEA:14357"/>
        <dbReference type="ChEBI" id="CHEBI:15378"/>
        <dbReference type="ChEBI" id="CHEBI:30616"/>
        <dbReference type="ChEBI" id="CHEBI:57986"/>
        <dbReference type="ChEBI" id="CHEBI:58210"/>
        <dbReference type="ChEBI" id="CHEBI:456216"/>
        <dbReference type="EC" id="2.7.1.26"/>
    </reaction>
</comment>
<feature type="domain" description="Riboflavin kinase" evidence="15">
    <location>
        <begin position="186"/>
        <end position="315"/>
    </location>
</feature>
<keyword evidence="11" id="KW-0511">Multifunctional enzyme</keyword>
<dbReference type="Gene3D" id="2.40.30.30">
    <property type="entry name" value="Riboflavin kinase-like"/>
    <property type="match status" value="1"/>
</dbReference>
<accession>A0A5B8YCP1</accession>
<dbReference type="NCBIfam" id="TIGR00083">
    <property type="entry name" value="ribF"/>
    <property type="match status" value="1"/>
</dbReference>
<dbReference type="EC" id="2.7.1.26" evidence="14"/>
<dbReference type="EC" id="2.7.7.2" evidence="14"/>